<dbReference type="AlphaFoldDB" id="A0A1R1XX54"/>
<protein>
    <submittedName>
        <fullName evidence="1">Uncharacterized protein</fullName>
    </submittedName>
</protein>
<accession>A0A1R1XX54</accession>
<reference evidence="1 2" key="1">
    <citation type="submission" date="2017-01" db="EMBL/GenBank/DDBJ databases">
        <authorList>
            <person name="Mah S.A."/>
            <person name="Swanson W.J."/>
            <person name="Moy G.W."/>
            <person name="Vacquier V.D."/>
        </authorList>
    </citation>
    <scope>NUCLEOTIDE SEQUENCE [LARGE SCALE GENOMIC DNA]</scope>
    <source>
        <strain evidence="1 2">GSMNP</strain>
    </source>
</reference>
<comment type="caution">
    <text evidence="1">The sequence shown here is derived from an EMBL/GenBank/DDBJ whole genome shotgun (WGS) entry which is preliminary data.</text>
</comment>
<evidence type="ECO:0000313" key="2">
    <source>
        <dbReference type="Proteomes" id="UP000187283"/>
    </source>
</evidence>
<evidence type="ECO:0000313" key="1">
    <source>
        <dbReference type="EMBL" id="OMJ19251.1"/>
    </source>
</evidence>
<proteinExistence type="predicted"/>
<sequence>MNGDKSDLDGRIPNAPLLESDISSCSKDTKAALNDGSDNSSMEIGGLFSNNERIFNTWASNNVVYLRVSMYEKRIIFAEQE</sequence>
<dbReference type="Proteomes" id="UP000187283">
    <property type="component" value="Unassembled WGS sequence"/>
</dbReference>
<organism evidence="1 2">
    <name type="scientific">Smittium culicis</name>
    <dbReference type="NCBI Taxonomy" id="133412"/>
    <lineage>
        <taxon>Eukaryota</taxon>
        <taxon>Fungi</taxon>
        <taxon>Fungi incertae sedis</taxon>
        <taxon>Zoopagomycota</taxon>
        <taxon>Kickxellomycotina</taxon>
        <taxon>Harpellomycetes</taxon>
        <taxon>Harpellales</taxon>
        <taxon>Legeriomycetaceae</taxon>
        <taxon>Smittium</taxon>
    </lineage>
</organism>
<keyword evidence="2" id="KW-1185">Reference proteome</keyword>
<name>A0A1R1XX54_9FUNG</name>
<dbReference type="EMBL" id="LSSN01001538">
    <property type="protein sequence ID" value="OMJ19251.1"/>
    <property type="molecule type" value="Genomic_DNA"/>
</dbReference>
<gene>
    <name evidence="1" type="ORF">AYI70_g4847</name>
</gene>